<dbReference type="InterPro" id="IPR051405">
    <property type="entry name" value="phD/YefM_antitoxin"/>
</dbReference>
<proteinExistence type="inferred from homology"/>
<evidence type="ECO:0000313" key="4">
    <source>
        <dbReference type="Proteomes" id="UP000480570"/>
    </source>
</evidence>
<accession>A0A7C9IPU5</accession>
<sequence>MDAITYSTFRQGLKGYMKQINDDSVPMIITNKDSKDDVVVIGKRDYDAMMETIHVMSNPYLAEKIDKGEQQYLAGNVSQHTLLEDD</sequence>
<dbReference type="RefSeq" id="WP_161000716.1">
    <property type="nucleotide sequence ID" value="NZ_CP185253.1"/>
</dbReference>
<dbReference type="PANTHER" id="PTHR33713">
    <property type="entry name" value="ANTITOXIN YAFN-RELATED"/>
    <property type="match status" value="1"/>
</dbReference>
<reference evidence="3 4" key="1">
    <citation type="journal article" date="2019" name="Appl. Environ. Microbiol.">
        <title>Genetic determinants of hydroxycinnamic acid metabolism in heterofermentative lactobacilli.</title>
        <authorList>
            <person name="Gaur G."/>
            <person name="Oh J.H."/>
            <person name="Filannino P."/>
            <person name="Gobbetti M."/>
            <person name="van Pijkeren J.P."/>
            <person name="Ganzle M.G."/>
        </authorList>
    </citation>
    <scope>NUCLEOTIDE SEQUENCE [LARGE SCALE GENOMIC DNA]</scope>
    <source>
        <strain evidence="3 4">FUA3583</strain>
    </source>
</reference>
<dbReference type="InterPro" id="IPR006442">
    <property type="entry name" value="Antitoxin_Phd/YefM"/>
</dbReference>
<dbReference type="Proteomes" id="UP000480570">
    <property type="component" value="Unassembled WGS sequence"/>
</dbReference>
<comment type="function">
    <text evidence="2">Antitoxin component of a type II toxin-antitoxin (TA) system.</text>
</comment>
<comment type="similarity">
    <text evidence="1 2">Belongs to the phD/YefM antitoxin family.</text>
</comment>
<evidence type="ECO:0000256" key="2">
    <source>
        <dbReference type="RuleBase" id="RU362080"/>
    </source>
</evidence>
<organism evidence="3 4">
    <name type="scientific">Furfurilactobacillus rossiae</name>
    <dbReference type="NCBI Taxonomy" id="231049"/>
    <lineage>
        <taxon>Bacteria</taxon>
        <taxon>Bacillati</taxon>
        <taxon>Bacillota</taxon>
        <taxon>Bacilli</taxon>
        <taxon>Lactobacillales</taxon>
        <taxon>Lactobacillaceae</taxon>
        <taxon>Furfurilactobacillus</taxon>
    </lineage>
</organism>
<evidence type="ECO:0000313" key="3">
    <source>
        <dbReference type="EMBL" id="MYV04341.1"/>
    </source>
</evidence>
<dbReference type="Pfam" id="PF02604">
    <property type="entry name" value="PhdYeFM_antitox"/>
    <property type="match status" value="1"/>
</dbReference>
<dbReference type="PANTHER" id="PTHR33713:SF6">
    <property type="entry name" value="ANTITOXIN YEFM"/>
    <property type="match status" value="1"/>
</dbReference>
<evidence type="ECO:0000256" key="1">
    <source>
        <dbReference type="ARBA" id="ARBA00009981"/>
    </source>
</evidence>
<protein>
    <recommendedName>
        <fullName evidence="2">Antitoxin</fullName>
    </recommendedName>
</protein>
<dbReference type="InterPro" id="IPR036165">
    <property type="entry name" value="YefM-like_sf"/>
</dbReference>
<dbReference type="SUPFAM" id="SSF143120">
    <property type="entry name" value="YefM-like"/>
    <property type="match status" value="1"/>
</dbReference>
<dbReference type="EMBL" id="WEZT01000001">
    <property type="protein sequence ID" value="MYV04341.1"/>
    <property type="molecule type" value="Genomic_DNA"/>
</dbReference>
<dbReference type="AlphaFoldDB" id="A0A7C9IPU5"/>
<dbReference type="Gene3D" id="3.40.1620.10">
    <property type="entry name" value="YefM-like domain"/>
    <property type="match status" value="1"/>
</dbReference>
<gene>
    <name evidence="3" type="ORF">GB992_00240</name>
</gene>
<comment type="caution">
    <text evidence="3">The sequence shown here is derived from an EMBL/GenBank/DDBJ whole genome shotgun (WGS) entry which is preliminary data.</text>
</comment>
<name>A0A7C9IPU5_9LACO</name>
<dbReference type="NCBIfam" id="TIGR01552">
    <property type="entry name" value="phd_fam"/>
    <property type="match status" value="1"/>
</dbReference>